<evidence type="ECO:0000313" key="1">
    <source>
        <dbReference type="EMBL" id="CAF4354384.1"/>
    </source>
</evidence>
<feature type="non-terminal residue" evidence="1">
    <location>
        <position position="40"/>
    </location>
</feature>
<accession>A0A820LCW7</accession>
<proteinExistence type="predicted"/>
<dbReference type="EMBL" id="CAJOAX010064838">
    <property type="protein sequence ID" value="CAF4354384.1"/>
    <property type="molecule type" value="Genomic_DNA"/>
</dbReference>
<name>A0A820LCW7_9BILA</name>
<reference evidence="1" key="1">
    <citation type="submission" date="2021-02" db="EMBL/GenBank/DDBJ databases">
        <authorList>
            <person name="Nowell W R."/>
        </authorList>
    </citation>
    <scope>NUCLEOTIDE SEQUENCE</scope>
</reference>
<sequence>MLESSHGLVCLWCSRSYHRACWERLAVQDDKIECDYGIFG</sequence>
<gene>
    <name evidence="1" type="ORF">OTI717_LOCUS43655</name>
</gene>
<dbReference type="AlphaFoldDB" id="A0A820LCW7"/>
<protein>
    <submittedName>
        <fullName evidence="1">Uncharacterized protein</fullName>
    </submittedName>
</protein>
<dbReference type="SUPFAM" id="SSF57889">
    <property type="entry name" value="Cysteine-rich domain"/>
    <property type="match status" value="1"/>
</dbReference>
<dbReference type="InterPro" id="IPR046349">
    <property type="entry name" value="C1-like_sf"/>
</dbReference>
<organism evidence="1 2">
    <name type="scientific">Rotaria sordida</name>
    <dbReference type="NCBI Taxonomy" id="392033"/>
    <lineage>
        <taxon>Eukaryota</taxon>
        <taxon>Metazoa</taxon>
        <taxon>Spiralia</taxon>
        <taxon>Gnathifera</taxon>
        <taxon>Rotifera</taxon>
        <taxon>Eurotatoria</taxon>
        <taxon>Bdelloidea</taxon>
        <taxon>Philodinida</taxon>
        <taxon>Philodinidae</taxon>
        <taxon>Rotaria</taxon>
    </lineage>
</organism>
<evidence type="ECO:0000313" key="2">
    <source>
        <dbReference type="Proteomes" id="UP000663823"/>
    </source>
</evidence>
<dbReference type="Proteomes" id="UP000663823">
    <property type="component" value="Unassembled WGS sequence"/>
</dbReference>
<comment type="caution">
    <text evidence="1">The sequence shown here is derived from an EMBL/GenBank/DDBJ whole genome shotgun (WGS) entry which is preliminary data.</text>
</comment>